<evidence type="ECO:0000256" key="3">
    <source>
        <dbReference type="SAM" id="MobiDB-lite"/>
    </source>
</evidence>
<dbReference type="SUPFAM" id="SSF54001">
    <property type="entry name" value="Cysteine proteinases"/>
    <property type="match status" value="1"/>
</dbReference>
<dbReference type="GO" id="GO:0006508">
    <property type="term" value="P:proteolysis"/>
    <property type="evidence" value="ECO:0007669"/>
    <property type="project" value="UniProtKB-KW"/>
</dbReference>
<dbReference type="Gene3D" id="3.90.70.10">
    <property type="entry name" value="Cysteine proteinases"/>
    <property type="match status" value="1"/>
</dbReference>
<name>A0A1V9ZXH9_9STRA</name>
<evidence type="ECO:0000256" key="2">
    <source>
        <dbReference type="ARBA" id="ARBA00023145"/>
    </source>
</evidence>
<accession>A0A1V9ZXH9</accession>
<proteinExistence type="inferred from homology"/>
<dbReference type="InterPro" id="IPR013128">
    <property type="entry name" value="Peptidase_C1A"/>
</dbReference>
<dbReference type="InterPro" id="IPR000668">
    <property type="entry name" value="Peptidase_C1A_C"/>
</dbReference>
<feature type="domain" description="Peptidase C1A papain C-terminal" evidence="4">
    <location>
        <begin position="10"/>
        <end position="198"/>
    </location>
</feature>
<comment type="similarity">
    <text evidence="1">Belongs to the peptidase C1 family.</text>
</comment>
<dbReference type="GO" id="GO:0008234">
    <property type="term" value="F:cysteine-type peptidase activity"/>
    <property type="evidence" value="ECO:0007669"/>
    <property type="project" value="InterPro"/>
</dbReference>
<evidence type="ECO:0000313" key="6">
    <source>
        <dbReference type="Proteomes" id="UP000243217"/>
    </source>
</evidence>
<dbReference type="InterPro" id="IPR039417">
    <property type="entry name" value="Peptidase_C1A_papain-like"/>
</dbReference>
<evidence type="ECO:0000256" key="1">
    <source>
        <dbReference type="ARBA" id="ARBA00008455"/>
    </source>
</evidence>
<dbReference type="CDD" id="cd02248">
    <property type="entry name" value="Peptidase_C1A"/>
    <property type="match status" value="1"/>
</dbReference>
<sequence>MKDYFYFCFRGSWQLCIQVLHCLATGELLDLSQQQLVSCARSSGNGCQGGWPWKALDYIHETGVCSSSDYPYTLGNTKQDGTCNNSCNNKKLSIGATIDIQGESALQSALDNQAVQVVVEAGNNVWKNYKSGVVRQCPGAQSDLAALAVGYGTANGVQHFKIKNSWGTVWGEQGYIYLQRGVGGKGMCNAAEHPLFPKIDKQPSPHPSSNVPKPSTDKPQPTNKPKPTSKNPALSTKAPSN</sequence>
<keyword evidence="6" id="KW-1185">Reference proteome</keyword>
<reference evidence="5 6" key="1">
    <citation type="journal article" date="2014" name="Genome Biol. Evol.">
        <title>The secreted proteins of Achlya hypogyna and Thraustotheca clavata identify the ancestral oomycete secretome and reveal gene acquisitions by horizontal gene transfer.</title>
        <authorList>
            <person name="Misner I."/>
            <person name="Blouin N."/>
            <person name="Leonard G."/>
            <person name="Richards T.A."/>
            <person name="Lane C.E."/>
        </authorList>
    </citation>
    <scope>NUCLEOTIDE SEQUENCE [LARGE SCALE GENOMIC DNA]</scope>
    <source>
        <strain evidence="5 6">ATCC 34112</strain>
    </source>
</reference>
<organism evidence="5 6">
    <name type="scientific">Thraustotheca clavata</name>
    <dbReference type="NCBI Taxonomy" id="74557"/>
    <lineage>
        <taxon>Eukaryota</taxon>
        <taxon>Sar</taxon>
        <taxon>Stramenopiles</taxon>
        <taxon>Oomycota</taxon>
        <taxon>Saprolegniomycetes</taxon>
        <taxon>Saprolegniales</taxon>
        <taxon>Achlyaceae</taxon>
        <taxon>Thraustotheca</taxon>
    </lineage>
</organism>
<evidence type="ECO:0000259" key="4">
    <source>
        <dbReference type="SMART" id="SM00645"/>
    </source>
</evidence>
<dbReference type="STRING" id="74557.A0A1V9ZXH9"/>
<feature type="region of interest" description="Disordered" evidence="3">
    <location>
        <begin position="195"/>
        <end position="241"/>
    </location>
</feature>
<evidence type="ECO:0000313" key="5">
    <source>
        <dbReference type="EMBL" id="OQS02651.1"/>
    </source>
</evidence>
<dbReference type="AlphaFoldDB" id="A0A1V9ZXH9"/>
<keyword evidence="5" id="KW-0645">Protease</keyword>
<dbReference type="InterPro" id="IPR038765">
    <property type="entry name" value="Papain-like_cys_pep_sf"/>
</dbReference>
<keyword evidence="2" id="KW-0865">Zymogen</keyword>
<dbReference type="SMART" id="SM00645">
    <property type="entry name" value="Pept_C1"/>
    <property type="match status" value="1"/>
</dbReference>
<dbReference type="PANTHER" id="PTHR12411">
    <property type="entry name" value="CYSTEINE PROTEASE FAMILY C1-RELATED"/>
    <property type="match status" value="1"/>
</dbReference>
<protein>
    <submittedName>
        <fullName evidence="5">Cysteine protease family C01A</fullName>
    </submittedName>
</protein>
<feature type="compositionally biased region" description="Low complexity" evidence="3">
    <location>
        <begin position="218"/>
        <end position="232"/>
    </location>
</feature>
<dbReference type="Pfam" id="PF00112">
    <property type="entry name" value="Peptidase_C1"/>
    <property type="match status" value="1"/>
</dbReference>
<keyword evidence="5" id="KW-0378">Hydrolase</keyword>
<dbReference type="Proteomes" id="UP000243217">
    <property type="component" value="Unassembled WGS sequence"/>
</dbReference>
<gene>
    <name evidence="5" type="ORF">THRCLA_04988</name>
</gene>
<dbReference type="OrthoDB" id="77423at2759"/>
<dbReference type="EMBL" id="JNBS01001097">
    <property type="protein sequence ID" value="OQS02651.1"/>
    <property type="molecule type" value="Genomic_DNA"/>
</dbReference>
<comment type="caution">
    <text evidence="5">The sequence shown here is derived from an EMBL/GenBank/DDBJ whole genome shotgun (WGS) entry which is preliminary data.</text>
</comment>